<organism evidence="4 5">
    <name type="scientific">Anaerovorax odorimutans</name>
    <dbReference type="NCBI Taxonomy" id="109327"/>
    <lineage>
        <taxon>Bacteria</taxon>
        <taxon>Bacillati</taxon>
        <taxon>Bacillota</taxon>
        <taxon>Clostridia</taxon>
        <taxon>Peptostreptococcales</taxon>
        <taxon>Anaerovoracaceae</taxon>
        <taxon>Anaerovorax</taxon>
    </lineage>
</organism>
<evidence type="ECO:0000313" key="4">
    <source>
        <dbReference type="EMBL" id="MCQ4635745.1"/>
    </source>
</evidence>
<dbReference type="InterPro" id="IPR008995">
    <property type="entry name" value="Mo/tungstate-bd_C_term_dom"/>
</dbReference>
<dbReference type="PROSITE" id="PS51866">
    <property type="entry name" value="MOP"/>
    <property type="match status" value="1"/>
</dbReference>
<keyword evidence="1 2" id="KW-0500">Molybdenum</keyword>
<evidence type="ECO:0000256" key="2">
    <source>
        <dbReference type="PROSITE-ProRule" id="PRU01213"/>
    </source>
</evidence>
<reference evidence="4 5" key="1">
    <citation type="submission" date="2022-06" db="EMBL/GenBank/DDBJ databases">
        <title>Isolation of gut microbiota from human fecal samples.</title>
        <authorList>
            <person name="Pamer E.G."/>
            <person name="Barat B."/>
            <person name="Waligurski E."/>
            <person name="Medina S."/>
            <person name="Paddock L."/>
            <person name="Mostad J."/>
        </authorList>
    </citation>
    <scope>NUCLEOTIDE SEQUENCE [LARGE SCALE GENOMIC DNA]</scope>
    <source>
        <strain evidence="4 5">SL.3.17</strain>
    </source>
</reference>
<dbReference type="InterPro" id="IPR004606">
    <property type="entry name" value="Mop_domain"/>
</dbReference>
<dbReference type="SUPFAM" id="SSF50331">
    <property type="entry name" value="MOP-like"/>
    <property type="match status" value="1"/>
</dbReference>
<dbReference type="EMBL" id="JANFXK010000002">
    <property type="protein sequence ID" value="MCQ4635745.1"/>
    <property type="molecule type" value="Genomic_DNA"/>
</dbReference>
<comment type="caution">
    <text evidence="4">The sequence shown here is derived from an EMBL/GenBank/DDBJ whole genome shotgun (WGS) entry which is preliminary data.</text>
</comment>
<dbReference type="NCBIfam" id="TIGR00638">
    <property type="entry name" value="Mop"/>
    <property type="match status" value="1"/>
</dbReference>
<dbReference type="RefSeq" id="WP_256130932.1">
    <property type="nucleotide sequence ID" value="NZ_JANFXK010000002.1"/>
</dbReference>
<dbReference type="Proteomes" id="UP001524502">
    <property type="component" value="Unassembled WGS sequence"/>
</dbReference>
<dbReference type="Gene3D" id="2.40.50.100">
    <property type="match status" value="1"/>
</dbReference>
<dbReference type="InterPro" id="IPR005116">
    <property type="entry name" value="Transp-assoc_OB_typ1"/>
</dbReference>
<name>A0ABT1RKQ0_9FIRM</name>
<evidence type="ECO:0000313" key="5">
    <source>
        <dbReference type="Proteomes" id="UP001524502"/>
    </source>
</evidence>
<proteinExistence type="predicted"/>
<keyword evidence="5" id="KW-1185">Reference proteome</keyword>
<protein>
    <submittedName>
        <fullName evidence="4">TOBE domain-containing protein</fullName>
    </submittedName>
</protein>
<feature type="domain" description="Mop" evidence="3">
    <location>
        <begin position="2"/>
        <end position="68"/>
    </location>
</feature>
<gene>
    <name evidence="4" type="ORF">NE619_03315</name>
</gene>
<accession>A0ABT1RKQ0</accession>
<evidence type="ECO:0000259" key="3">
    <source>
        <dbReference type="PROSITE" id="PS51866"/>
    </source>
</evidence>
<evidence type="ECO:0000256" key="1">
    <source>
        <dbReference type="ARBA" id="ARBA00022505"/>
    </source>
</evidence>
<sequence>MKLSARNQLKGKVVEIKKGAVNGIVILDIGGGNKISSTISMSAIEELGLEVGKEAYAVIKATSVMVGVDD</sequence>
<dbReference type="Pfam" id="PF03459">
    <property type="entry name" value="TOBE"/>
    <property type="match status" value="1"/>
</dbReference>